<keyword evidence="6" id="KW-1185">Reference proteome</keyword>
<protein>
    <recommendedName>
        <fullName evidence="4">RST domain-containing protein</fullName>
    </recommendedName>
</protein>
<reference evidence="5 6" key="1">
    <citation type="submission" date="2022-03" db="EMBL/GenBank/DDBJ databases">
        <authorList>
            <person name="Macdonald S."/>
            <person name="Ahmed S."/>
            <person name="Newling K."/>
        </authorList>
    </citation>
    <scope>NUCLEOTIDE SEQUENCE [LARGE SCALE GENOMIC DNA]</scope>
</reference>
<dbReference type="Proteomes" id="UP001642260">
    <property type="component" value="Unassembled WGS sequence"/>
</dbReference>
<feature type="region of interest" description="Disordered" evidence="3">
    <location>
        <begin position="42"/>
        <end position="61"/>
    </location>
</feature>
<accession>A0ABC8M7M0</accession>
<feature type="domain" description="RST" evidence="4">
    <location>
        <begin position="71"/>
        <end position="142"/>
    </location>
</feature>
<dbReference type="GO" id="GO:0005634">
    <property type="term" value="C:nucleus"/>
    <property type="evidence" value="ECO:0007669"/>
    <property type="project" value="UniProtKB-SubCell"/>
</dbReference>
<organism evidence="5 6">
    <name type="scientific">Eruca vesicaria subsp. sativa</name>
    <name type="common">Garden rocket</name>
    <name type="synonym">Eruca sativa</name>
    <dbReference type="NCBI Taxonomy" id="29727"/>
    <lineage>
        <taxon>Eukaryota</taxon>
        <taxon>Viridiplantae</taxon>
        <taxon>Streptophyta</taxon>
        <taxon>Embryophyta</taxon>
        <taxon>Tracheophyta</taxon>
        <taxon>Spermatophyta</taxon>
        <taxon>Magnoliopsida</taxon>
        <taxon>eudicotyledons</taxon>
        <taxon>Gunneridae</taxon>
        <taxon>Pentapetalae</taxon>
        <taxon>rosids</taxon>
        <taxon>malvids</taxon>
        <taxon>Brassicales</taxon>
        <taxon>Brassicaceae</taxon>
        <taxon>Brassiceae</taxon>
        <taxon>Eruca</taxon>
    </lineage>
</organism>
<dbReference type="InterPro" id="IPR044964">
    <property type="entry name" value="RCD1/SRO1-5"/>
</dbReference>
<dbReference type="PROSITE" id="PS51879">
    <property type="entry name" value="RST"/>
    <property type="match status" value="1"/>
</dbReference>
<evidence type="ECO:0000313" key="5">
    <source>
        <dbReference type="EMBL" id="CAH8391724.1"/>
    </source>
</evidence>
<dbReference type="PANTHER" id="PTHR32263:SF12">
    <property type="entry name" value="INACTIVE POLY [ADP-RIBOSE] POLYMERASE SRO4-RELATED"/>
    <property type="match status" value="1"/>
</dbReference>
<name>A0ABC8M7M0_ERUVS</name>
<dbReference type="EMBL" id="CAKOAT010959598">
    <property type="protein sequence ID" value="CAH8391724.1"/>
    <property type="molecule type" value="Genomic_DNA"/>
</dbReference>
<evidence type="ECO:0000313" key="6">
    <source>
        <dbReference type="Proteomes" id="UP001642260"/>
    </source>
</evidence>
<dbReference type="PANTHER" id="PTHR32263">
    <property type="entry name" value="INACTIVE POLY [ADP-RIBOSE] POLYMERASE SRO4-RELATED"/>
    <property type="match status" value="1"/>
</dbReference>
<comment type="subcellular location">
    <subcellularLocation>
        <location evidence="1">Nucleus</location>
    </subcellularLocation>
</comment>
<proteinExistence type="predicted"/>
<evidence type="ECO:0000256" key="3">
    <source>
        <dbReference type="SAM" id="MobiDB-lite"/>
    </source>
</evidence>
<dbReference type="AlphaFoldDB" id="A0ABC8M7M0"/>
<dbReference type="InterPro" id="IPR022003">
    <property type="entry name" value="RST"/>
</dbReference>
<evidence type="ECO:0000256" key="2">
    <source>
        <dbReference type="ARBA" id="ARBA00023242"/>
    </source>
</evidence>
<evidence type="ECO:0000256" key="1">
    <source>
        <dbReference type="ARBA" id="ARBA00004123"/>
    </source>
</evidence>
<dbReference type="Gene3D" id="3.90.228.10">
    <property type="match status" value="1"/>
</dbReference>
<dbReference type="Pfam" id="PF12174">
    <property type="entry name" value="RST"/>
    <property type="match status" value="1"/>
</dbReference>
<sequence length="142" mass="15939">MLKSSQDQHWSQAPLDSASEESEDGMRLLLLSRVILGKSEIFPRGSTQSCPSSPEFDSGVDDLASPSKKCKEIGSPWMAFPVLIKALSKFLPSSQILIIQKHYKDQENRRVSRSELIQRVRNITGDKLLVHIIKAFGHKAQH</sequence>
<feature type="region of interest" description="Disordered" evidence="3">
    <location>
        <begin position="1"/>
        <end position="22"/>
    </location>
</feature>
<feature type="compositionally biased region" description="Polar residues" evidence="3">
    <location>
        <begin position="1"/>
        <end position="11"/>
    </location>
</feature>
<comment type="caution">
    <text evidence="5">The sequence shown here is derived from an EMBL/GenBank/DDBJ whole genome shotgun (WGS) entry which is preliminary data.</text>
</comment>
<evidence type="ECO:0000259" key="4">
    <source>
        <dbReference type="PROSITE" id="PS51879"/>
    </source>
</evidence>
<keyword evidence="2" id="KW-0539">Nucleus</keyword>
<gene>
    <name evidence="5" type="ORF">ERUC_LOCUS44207</name>
</gene>